<feature type="coiled-coil region" evidence="1">
    <location>
        <begin position="611"/>
        <end position="672"/>
    </location>
</feature>
<feature type="coiled-coil region" evidence="1">
    <location>
        <begin position="397"/>
        <end position="431"/>
    </location>
</feature>
<reference evidence="3" key="1">
    <citation type="submission" date="2021-02" db="EMBL/GenBank/DDBJ databases">
        <authorList>
            <person name="Dougan E. K."/>
            <person name="Rhodes N."/>
            <person name="Thang M."/>
            <person name="Chan C."/>
        </authorList>
    </citation>
    <scope>NUCLEOTIDE SEQUENCE</scope>
</reference>
<evidence type="ECO:0000256" key="2">
    <source>
        <dbReference type="SAM" id="MobiDB-lite"/>
    </source>
</evidence>
<feature type="coiled-coil region" evidence="1">
    <location>
        <begin position="266"/>
        <end position="321"/>
    </location>
</feature>
<dbReference type="EMBL" id="CAJNNV010028614">
    <property type="protein sequence ID" value="CAE8625216.1"/>
    <property type="molecule type" value="Genomic_DNA"/>
</dbReference>
<feature type="coiled-coil region" evidence="1">
    <location>
        <begin position="1279"/>
        <end position="1313"/>
    </location>
</feature>
<feature type="compositionally biased region" description="Basic and acidic residues" evidence="2">
    <location>
        <begin position="1363"/>
        <end position="1386"/>
    </location>
</feature>
<feature type="coiled-coil region" evidence="1">
    <location>
        <begin position="925"/>
        <end position="999"/>
    </location>
</feature>
<accession>A0A813GRG8</accession>
<gene>
    <name evidence="3" type="ORF">PGLA1383_LOCUS42245</name>
</gene>
<name>A0A813GRG8_POLGL</name>
<protein>
    <submittedName>
        <fullName evidence="3">Uncharacterized protein</fullName>
    </submittedName>
</protein>
<feature type="region of interest" description="Disordered" evidence="2">
    <location>
        <begin position="1363"/>
        <end position="1406"/>
    </location>
</feature>
<proteinExistence type="predicted"/>
<feature type="coiled-coil region" evidence="1">
    <location>
        <begin position="767"/>
        <end position="836"/>
    </location>
</feature>
<evidence type="ECO:0000313" key="3">
    <source>
        <dbReference type="EMBL" id="CAE8625216.1"/>
    </source>
</evidence>
<dbReference type="OMA" id="QHETIVE"/>
<dbReference type="OrthoDB" id="426864at2759"/>
<dbReference type="Proteomes" id="UP000654075">
    <property type="component" value="Unassembled WGS sequence"/>
</dbReference>
<evidence type="ECO:0000313" key="4">
    <source>
        <dbReference type="Proteomes" id="UP000654075"/>
    </source>
</evidence>
<feature type="coiled-coil region" evidence="1">
    <location>
        <begin position="100"/>
        <end position="236"/>
    </location>
</feature>
<organism evidence="3 4">
    <name type="scientific">Polarella glacialis</name>
    <name type="common">Dinoflagellate</name>
    <dbReference type="NCBI Taxonomy" id="89957"/>
    <lineage>
        <taxon>Eukaryota</taxon>
        <taxon>Sar</taxon>
        <taxon>Alveolata</taxon>
        <taxon>Dinophyceae</taxon>
        <taxon>Suessiales</taxon>
        <taxon>Suessiaceae</taxon>
        <taxon>Polarella</taxon>
    </lineage>
</organism>
<feature type="compositionally biased region" description="Basic and acidic residues" evidence="2">
    <location>
        <begin position="1394"/>
        <end position="1406"/>
    </location>
</feature>
<comment type="caution">
    <text evidence="3">The sequence shown here is derived from an EMBL/GenBank/DDBJ whole genome shotgun (WGS) entry which is preliminary data.</text>
</comment>
<keyword evidence="1" id="KW-0175">Coiled coil</keyword>
<feature type="coiled-coil region" evidence="1">
    <location>
        <begin position="1074"/>
        <end position="1126"/>
    </location>
</feature>
<evidence type="ECO:0000256" key="1">
    <source>
        <dbReference type="SAM" id="Coils"/>
    </source>
</evidence>
<keyword evidence="4" id="KW-1185">Reference proteome</keyword>
<sequence>MEAEGNLQEAKAVIAEATFTAESAAQSAEAAAATAEKQFLETLAAEEAKTQAAQAEANATQVAFDKAEHAAAESSEACRAELEARLCSLAESIAEASTWRQAAEEKARTLQEALDEALREGADLKNAVRQERELHDAAMRLLDEHREEGNVQTSEVQQELNNLGGQLEQKEDDIMEIQFDMVQLRSQFADQAKLFAENAKELEEGRSELAQKDDRLQRAMKRQEELVSQMNEATTKLQGKVSNLSQDLDGSRCGYRALEEHTRAVIHRLEADRQALTEELARTQAACARSQAEQAEAERRAERAEAAAATAAEAAAAANEALEAGQDVSARAAADAQAAGLAALEHAKHVCLEESEAYEAEVCSSRQELTVTREEVTEARLQTAIEEHSKTLASEAAAGAAQQAEDLRVELEAAKQELAAELAAAASLSESHSQEQHECRTTADRALHELHQASLTVQSEMAAKLVSMETAEAARAELEVQKGEAAASAAETQHELHQAVLTVQSEMAAKLVSMETAEAARAELEVQKGEAVASAAETQHELHQVALTVQSEMAAKLVSMETAEAAKAELEVQKGEAAASAAETQHELHQAALTVQSEMAAKLVSMETAEAARAELEVQKGEAAASAAETQHELHQAALTVQSEMATKLVSMETAEAARAELEVHMAEAAASVAEIQHELHQAALTGQSEMAAKLVKMETAEAQEQANAETNAAQLAEAYARVEGQAATASLQHKASLQSVAELSAQLSEQAAGARASEELLETALCSAEEEEAKCLDRSAREAEEAVARHQHLEVALTGAKAELQEATQKHEAEVERLQQDHSNAAEERMQLAGRLSQGELAAADAAEATEQHRRELVTSASEMRQVEQDLRQKCEDAAAEATRRAEERFRMELLIGDREAALQKMDAEIVELRGTVDWHQATMARLETALKDEEAARRQGAEELAEVAHKGEVKHEHLARECELLSSNLEQQQVKFAAEMEDQADAALKSLEEMHASHAKASKFEGRLAETDSALTSAEHDLQAAVAARDLDSQRSSELREALSADLVRLQAAELRSAEDDCAVRLELSALMEAAAADKYQLEHQLESLECRLEDASLAREDLKTQLKSEHDNFTKQLNEHQIELDAKGALLVEEVAKRAQESEAFRELVELEETLQKRLSMSAEENTAAEQKAEMMSCSLHTEFDAICREHSIAAEVHSAYEQNAEESAAVLGASVRTAEGALACSREELAITEQSFESTLACAQAKLQAAETTSDHQESALARFRAGEVASQHRAEEEQRAFSACEHKVEEAEQELADAVHRVRASNAACVKYQEEASTMKIKLDAEEAAAATSNKRLALEASEVAGHVAVLQEELAESLRRSDSAATKQDRLRSAGEESLRQEVGVGESRAEDAESRSRDLQAALDRSRLLERHSRERIQELRTQVALLREFGRDEFMQFQPEPRVPETTSENPARDAEDSCAACVQVAAASTAQAQPAMDTRTDSPDGAAMSTVLIAVELDLGFATATLSVSPWQSRSDFDGVVQEFLKSHRVRPVFAEALVKYLQVVEDEAVSFPVVVKAELADLYSQYG</sequence>